<dbReference type="OrthoDB" id="704821at2"/>
<accession>A0A1I5QS86</accession>
<dbReference type="STRING" id="1079859.SAMN04515674_103341"/>
<dbReference type="InterPro" id="IPR021255">
    <property type="entry name" value="DUF2807"/>
</dbReference>
<proteinExistence type="predicted"/>
<keyword evidence="4" id="KW-1185">Reference proteome</keyword>
<evidence type="ECO:0000313" key="3">
    <source>
        <dbReference type="EMBL" id="SFP49144.1"/>
    </source>
</evidence>
<feature type="chain" id="PRO_5011722592" evidence="1">
    <location>
        <begin position="22"/>
        <end position="243"/>
    </location>
</feature>
<evidence type="ECO:0000259" key="2">
    <source>
        <dbReference type="Pfam" id="PF10988"/>
    </source>
</evidence>
<evidence type="ECO:0000256" key="1">
    <source>
        <dbReference type="SAM" id="SignalP"/>
    </source>
</evidence>
<sequence length="243" mass="26319">MNKLKHLFTFALFGLAQLAVAQQNKQEIQFKDFSKLNIQGIMQVEIKSGSVNKVSIEALNGANLDDVTISQSGEELSLKTKIFKQLTDRDNNRRKYSEEKKLYKVEITYQNSPTTIDVGRGAEVNFAEAIKGNSLKVSASSGAILKLEVNANNLHLSSIQGGIVNLYGRANYQEIKVNTGGELNAKELVSEEADVKANTGGVAHVNVTKAIDASAGTGGEITYSGNPSRKNIHSNLGGEVRSY</sequence>
<feature type="signal peptide" evidence="1">
    <location>
        <begin position="1"/>
        <end position="21"/>
    </location>
</feature>
<gene>
    <name evidence="3" type="ORF">SAMN04515674_103341</name>
</gene>
<keyword evidence="1" id="KW-0732">Signal</keyword>
<feature type="domain" description="Putative auto-transporter adhesin head GIN" evidence="2">
    <location>
        <begin position="32"/>
        <end position="227"/>
    </location>
</feature>
<dbReference type="Gene3D" id="2.160.20.120">
    <property type="match status" value="1"/>
</dbReference>
<evidence type="ECO:0000313" key="4">
    <source>
        <dbReference type="Proteomes" id="UP000199306"/>
    </source>
</evidence>
<reference evidence="3 4" key="1">
    <citation type="submission" date="2016-10" db="EMBL/GenBank/DDBJ databases">
        <authorList>
            <person name="de Groot N.N."/>
        </authorList>
    </citation>
    <scope>NUCLEOTIDE SEQUENCE [LARGE SCALE GENOMIC DNA]</scope>
    <source>
        <strain evidence="4">E92,LMG 26720,CCM 7988</strain>
    </source>
</reference>
<dbReference type="RefSeq" id="WP_092014605.1">
    <property type="nucleotide sequence ID" value="NZ_FOXH01000003.1"/>
</dbReference>
<dbReference type="EMBL" id="FOXH01000003">
    <property type="protein sequence ID" value="SFP49144.1"/>
    <property type="molecule type" value="Genomic_DNA"/>
</dbReference>
<dbReference type="Proteomes" id="UP000199306">
    <property type="component" value="Unassembled WGS sequence"/>
</dbReference>
<protein>
    <submittedName>
        <fullName evidence="3">Putative auto-transporter adhesin, head GIN domain</fullName>
    </submittedName>
</protein>
<name>A0A1I5QS86_9BACT</name>
<dbReference type="Pfam" id="PF10988">
    <property type="entry name" value="DUF2807"/>
    <property type="match status" value="1"/>
</dbReference>
<dbReference type="AlphaFoldDB" id="A0A1I5QS86"/>
<organism evidence="3 4">
    <name type="scientific">Pseudarcicella hirudinis</name>
    <dbReference type="NCBI Taxonomy" id="1079859"/>
    <lineage>
        <taxon>Bacteria</taxon>
        <taxon>Pseudomonadati</taxon>
        <taxon>Bacteroidota</taxon>
        <taxon>Cytophagia</taxon>
        <taxon>Cytophagales</taxon>
        <taxon>Flectobacillaceae</taxon>
        <taxon>Pseudarcicella</taxon>
    </lineage>
</organism>